<accession>A0A7W9GVL6</accession>
<dbReference type="EMBL" id="JACHMM010000001">
    <property type="protein sequence ID" value="MBB5790892.1"/>
    <property type="molecule type" value="Genomic_DNA"/>
</dbReference>
<sequence length="145" mass="15313">MQHAFRAGGRGRPVTMLGPAPGAPLELTVRVPDGVDRDHRGPIGTFTVANPGDRTVEGRSGPAAWAWVARDGVVVSEPGAMPAVAVPVELAPGQSFTSDLYSLLPDGGAEALPPGRYEVYVRWDLRDHDGTEIALYAGPTGFELR</sequence>
<protein>
    <submittedName>
        <fullName evidence="2">Uncharacterized protein</fullName>
    </submittedName>
</protein>
<dbReference type="Proteomes" id="UP000542813">
    <property type="component" value="Unassembled WGS sequence"/>
</dbReference>
<reference evidence="2 3" key="1">
    <citation type="submission" date="2020-08" db="EMBL/GenBank/DDBJ databases">
        <title>Sequencing the genomes of 1000 actinobacteria strains.</title>
        <authorList>
            <person name="Klenk H.-P."/>
        </authorList>
    </citation>
    <scope>NUCLEOTIDE SEQUENCE [LARGE SCALE GENOMIC DNA]</scope>
    <source>
        <strain evidence="2 3">DSM 102122</strain>
    </source>
</reference>
<dbReference type="AlphaFoldDB" id="A0A7W9GVL6"/>
<organism evidence="2 3">
    <name type="scientific">Jiangella mangrovi</name>
    <dbReference type="NCBI Taxonomy" id="1524084"/>
    <lineage>
        <taxon>Bacteria</taxon>
        <taxon>Bacillati</taxon>
        <taxon>Actinomycetota</taxon>
        <taxon>Actinomycetes</taxon>
        <taxon>Jiangellales</taxon>
        <taxon>Jiangellaceae</taxon>
        <taxon>Jiangella</taxon>
    </lineage>
</organism>
<dbReference type="RefSeq" id="WP_184827264.1">
    <property type="nucleotide sequence ID" value="NZ_JACHMM010000001.1"/>
</dbReference>
<proteinExistence type="predicted"/>
<name>A0A7W9GVL6_9ACTN</name>
<evidence type="ECO:0000313" key="2">
    <source>
        <dbReference type="EMBL" id="MBB5790892.1"/>
    </source>
</evidence>
<feature type="region of interest" description="Disordered" evidence="1">
    <location>
        <begin position="1"/>
        <end position="21"/>
    </location>
</feature>
<evidence type="ECO:0000256" key="1">
    <source>
        <dbReference type="SAM" id="MobiDB-lite"/>
    </source>
</evidence>
<keyword evidence="3" id="KW-1185">Reference proteome</keyword>
<comment type="caution">
    <text evidence="2">The sequence shown here is derived from an EMBL/GenBank/DDBJ whole genome shotgun (WGS) entry which is preliminary data.</text>
</comment>
<gene>
    <name evidence="2" type="ORF">HD601_005467</name>
</gene>
<evidence type="ECO:0000313" key="3">
    <source>
        <dbReference type="Proteomes" id="UP000542813"/>
    </source>
</evidence>